<evidence type="ECO:0000313" key="4">
    <source>
        <dbReference type="Proteomes" id="UP000224303"/>
    </source>
</evidence>
<evidence type="ECO:0000256" key="1">
    <source>
        <dbReference type="ARBA" id="ARBA00023125"/>
    </source>
</evidence>
<dbReference type="SUPFAM" id="SSF47413">
    <property type="entry name" value="lambda repressor-like DNA-binding domains"/>
    <property type="match status" value="1"/>
</dbReference>
<sequence length="77" mass="8997">MENKMGQIRSRKGISQSQLASLLKVSQKTISSWEVGRTLPKPSQMQHLEDIFHVPKEKIFFMAFNYKNELKTRETSK</sequence>
<dbReference type="PROSITE" id="PS50943">
    <property type="entry name" value="HTH_CROC1"/>
    <property type="match status" value="1"/>
</dbReference>
<name>A0A2G0EAQ7_ENTFC</name>
<evidence type="ECO:0000313" key="3">
    <source>
        <dbReference type="EMBL" id="PHL21568.1"/>
    </source>
</evidence>
<accession>A0A2G0EAQ7</accession>
<comment type="caution">
    <text evidence="3">The sequence shown here is derived from an EMBL/GenBank/DDBJ whole genome shotgun (WGS) entry which is preliminary data.</text>
</comment>
<reference evidence="3 4" key="1">
    <citation type="submission" date="2017-10" db="EMBL/GenBank/DDBJ databases">
        <title>Draft genomes of the Enterococcus faecium isolated from human feces before and after Helicobacter pylori eradication therapy.</title>
        <authorList>
            <person name="Prianichniikov N.A."/>
            <person name="Glushchenko O.E."/>
            <person name="Malakhova M.V."/>
        </authorList>
    </citation>
    <scope>NUCLEOTIDE SEQUENCE [LARGE SCALE GENOMIC DNA]</scope>
    <source>
        <strain evidence="3 4">Hp_5-7</strain>
    </source>
</reference>
<evidence type="ECO:0000259" key="2">
    <source>
        <dbReference type="PROSITE" id="PS50943"/>
    </source>
</evidence>
<organism evidence="3 4">
    <name type="scientific">Enterococcus faecium</name>
    <name type="common">Streptococcus faecium</name>
    <dbReference type="NCBI Taxonomy" id="1352"/>
    <lineage>
        <taxon>Bacteria</taxon>
        <taxon>Bacillati</taxon>
        <taxon>Bacillota</taxon>
        <taxon>Bacilli</taxon>
        <taxon>Lactobacillales</taxon>
        <taxon>Enterococcaceae</taxon>
        <taxon>Enterococcus</taxon>
    </lineage>
</organism>
<feature type="domain" description="HTH cro/C1-type" evidence="2">
    <location>
        <begin position="7"/>
        <end position="59"/>
    </location>
</feature>
<dbReference type="RefSeq" id="WP_072538599.1">
    <property type="nucleotide sequence ID" value="NZ_CAKMCF010000012.1"/>
</dbReference>
<dbReference type="CDD" id="cd00093">
    <property type="entry name" value="HTH_XRE"/>
    <property type="match status" value="1"/>
</dbReference>
<dbReference type="InterPro" id="IPR010982">
    <property type="entry name" value="Lambda_DNA-bd_dom_sf"/>
</dbReference>
<dbReference type="SMART" id="SM00530">
    <property type="entry name" value="HTH_XRE"/>
    <property type="match status" value="1"/>
</dbReference>
<dbReference type="EMBL" id="PCGC01000014">
    <property type="protein sequence ID" value="PHL21568.1"/>
    <property type="molecule type" value="Genomic_DNA"/>
</dbReference>
<dbReference type="PANTHER" id="PTHR46558">
    <property type="entry name" value="TRACRIPTIONAL REGULATORY PROTEIN-RELATED-RELATED"/>
    <property type="match status" value="1"/>
</dbReference>
<dbReference type="InterPro" id="IPR001387">
    <property type="entry name" value="Cro/C1-type_HTH"/>
</dbReference>
<dbReference type="AlphaFoldDB" id="A0A2G0EAQ7"/>
<proteinExistence type="predicted"/>
<dbReference type="Gene3D" id="1.10.260.40">
    <property type="entry name" value="lambda repressor-like DNA-binding domains"/>
    <property type="match status" value="1"/>
</dbReference>
<dbReference type="GO" id="GO:0003677">
    <property type="term" value="F:DNA binding"/>
    <property type="evidence" value="ECO:0007669"/>
    <property type="project" value="UniProtKB-KW"/>
</dbReference>
<dbReference type="PANTHER" id="PTHR46558:SF4">
    <property type="entry name" value="DNA-BIDING PHAGE PROTEIN"/>
    <property type="match status" value="1"/>
</dbReference>
<protein>
    <submittedName>
        <fullName evidence="3">XRE family transcriptional regulator</fullName>
    </submittedName>
</protein>
<dbReference type="Pfam" id="PF01381">
    <property type="entry name" value="HTH_3"/>
    <property type="match status" value="1"/>
</dbReference>
<keyword evidence="1" id="KW-0238">DNA-binding</keyword>
<gene>
    <name evidence="3" type="ORF">CQR37_07765</name>
</gene>
<dbReference type="Proteomes" id="UP000224303">
    <property type="component" value="Unassembled WGS sequence"/>
</dbReference>